<dbReference type="KEGG" id="hje:HacjB3_16281"/>
<evidence type="ECO:0000313" key="2">
    <source>
        <dbReference type="EMBL" id="ELY41291.1"/>
    </source>
</evidence>
<organism evidence="1 3">
    <name type="scientific">Halalkalicoccus jeotgali (strain DSM 18796 / CECT 7217 / JCM 14584 / KCTC 4019 / B3)</name>
    <dbReference type="NCBI Taxonomy" id="795797"/>
    <lineage>
        <taxon>Archaea</taxon>
        <taxon>Methanobacteriati</taxon>
        <taxon>Methanobacteriota</taxon>
        <taxon>Stenosarchaea group</taxon>
        <taxon>Halobacteria</taxon>
        <taxon>Halobacteriales</taxon>
        <taxon>Halococcaceae</taxon>
        <taxon>Halalkalicoccus</taxon>
    </lineage>
</organism>
<name>D8JBF9_HALJB</name>
<geneLocation type="plasmid" evidence="1 3">
    <name>1</name>
</geneLocation>
<dbReference type="Proteomes" id="UP000000390">
    <property type="component" value="Plasmid 1"/>
</dbReference>
<evidence type="ECO:0000313" key="1">
    <source>
        <dbReference type="EMBL" id="ADJ16612.1"/>
    </source>
</evidence>
<reference evidence="1 3" key="1">
    <citation type="journal article" date="2010" name="J. Bacteriol.">
        <title>Complete genome sequence of Halalkalicoccus jeotgali B3(T), an extremely halophilic archaeon.</title>
        <authorList>
            <person name="Roh S.W."/>
            <person name="Nam Y.D."/>
            <person name="Nam S.H."/>
            <person name="Choi S.H."/>
            <person name="Park H.S."/>
            <person name="Bae J.W."/>
        </authorList>
    </citation>
    <scope>NUCLEOTIDE SEQUENCE [LARGE SCALE GENOMIC DNA]</scope>
    <source>
        <strain evidence="1">B3</strain>
        <strain evidence="3">DSM 18796 / CECT 7217 / JCM 14584 / KCTC 4019 / B3</strain>
        <plasmid evidence="3">1</plasmid>
    </source>
</reference>
<reference evidence="2 4" key="2">
    <citation type="journal article" date="2014" name="PLoS Genet.">
        <title>Phylogenetically driven sequencing of extremely halophilic archaea reveals strategies for static and dynamic osmo-response.</title>
        <authorList>
            <person name="Becker E.A."/>
            <person name="Seitzer P.M."/>
            <person name="Tritt A."/>
            <person name="Larsen D."/>
            <person name="Krusor M."/>
            <person name="Yao A.I."/>
            <person name="Wu D."/>
            <person name="Madern D."/>
            <person name="Eisen J.A."/>
            <person name="Darling A.E."/>
            <person name="Facciotti M.T."/>
        </authorList>
    </citation>
    <scope>NUCLEOTIDE SEQUENCE [LARGE SCALE GENOMIC DNA]</scope>
    <source>
        <strain evidence="2">B3</strain>
        <strain evidence="4">DSM 18796 / CECT 7217 / JCM 14584 / KCTC 4019 / B3</strain>
    </source>
</reference>
<dbReference type="EMBL" id="CP002063">
    <property type="protein sequence ID" value="ADJ16612.1"/>
    <property type="molecule type" value="Genomic_DNA"/>
</dbReference>
<dbReference type="HOGENOM" id="CLU_3322831_0_0_2"/>
<sequence length="38" mass="4625">MICDDRPNFFLNEFSSFISNRPLFLTQILFKLNEIYHT</sequence>
<evidence type="ECO:0000313" key="3">
    <source>
        <dbReference type="Proteomes" id="UP000000390"/>
    </source>
</evidence>
<keyword evidence="1" id="KW-0614">Plasmid</keyword>
<protein>
    <submittedName>
        <fullName evidence="1">Uncharacterized protein</fullName>
    </submittedName>
</protein>
<keyword evidence="4" id="KW-1185">Reference proteome</keyword>
<proteinExistence type="predicted"/>
<gene>
    <name evidence="1" type="ordered locus">HacjB3_16281</name>
    <name evidence="2" type="ORF">C497_00965</name>
</gene>
<dbReference type="AlphaFoldDB" id="D8JBF9"/>
<dbReference type="Proteomes" id="UP000011645">
    <property type="component" value="Unassembled WGS sequence"/>
</dbReference>
<accession>D8JBF9</accession>
<dbReference type="EMBL" id="AOHV01000005">
    <property type="protein sequence ID" value="ELY41291.1"/>
    <property type="molecule type" value="Genomic_DNA"/>
</dbReference>
<evidence type="ECO:0000313" key="4">
    <source>
        <dbReference type="Proteomes" id="UP000011645"/>
    </source>
</evidence>